<proteinExistence type="predicted"/>
<name>A0A0A9HDE9_ARUDO</name>
<sequence>MQKLEVKVAGRTQN</sequence>
<dbReference type="EMBL" id="GBRH01164052">
    <property type="protein sequence ID" value="JAE33844.1"/>
    <property type="molecule type" value="Transcribed_RNA"/>
</dbReference>
<reference evidence="1" key="2">
    <citation type="journal article" date="2015" name="Data Brief">
        <title>Shoot transcriptome of the giant reed, Arundo donax.</title>
        <authorList>
            <person name="Barrero R.A."/>
            <person name="Guerrero F.D."/>
            <person name="Moolhuijzen P."/>
            <person name="Goolsby J.A."/>
            <person name="Tidwell J."/>
            <person name="Bellgard S.E."/>
            <person name="Bellgard M.I."/>
        </authorList>
    </citation>
    <scope>NUCLEOTIDE SEQUENCE</scope>
    <source>
        <tissue evidence="1">Shoot tissue taken approximately 20 cm above the soil surface</tissue>
    </source>
</reference>
<accession>A0A0A9HDE9</accession>
<protein>
    <submittedName>
        <fullName evidence="1">Uncharacterized protein</fullName>
    </submittedName>
</protein>
<reference evidence="1" key="1">
    <citation type="submission" date="2014-09" db="EMBL/GenBank/DDBJ databases">
        <authorList>
            <person name="Magalhaes I.L.F."/>
            <person name="Oliveira U."/>
            <person name="Santos F.R."/>
            <person name="Vidigal T.H.D.A."/>
            <person name="Brescovit A.D."/>
            <person name="Santos A.J."/>
        </authorList>
    </citation>
    <scope>NUCLEOTIDE SEQUENCE</scope>
    <source>
        <tissue evidence="1">Shoot tissue taken approximately 20 cm above the soil surface</tissue>
    </source>
</reference>
<organism evidence="1">
    <name type="scientific">Arundo donax</name>
    <name type="common">Giant reed</name>
    <name type="synonym">Donax arundinaceus</name>
    <dbReference type="NCBI Taxonomy" id="35708"/>
    <lineage>
        <taxon>Eukaryota</taxon>
        <taxon>Viridiplantae</taxon>
        <taxon>Streptophyta</taxon>
        <taxon>Embryophyta</taxon>
        <taxon>Tracheophyta</taxon>
        <taxon>Spermatophyta</taxon>
        <taxon>Magnoliopsida</taxon>
        <taxon>Liliopsida</taxon>
        <taxon>Poales</taxon>
        <taxon>Poaceae</taxon>
        <taxon>PACMAD clade</taxon>
        <taxon>Arundinoideae</taxon>
        <taxon>Arundineae</taxon>
        <taxon>Arundo</taxon>
    </lineage>
</organism>
<evidence type="ECO:0000313" key="1">
    <source>
        <dbReference type="EMBL" id="JAE33844.1"/>
    </source>
</evidence>